<dbReference type="Gene3D" id="2.60.120.330">
    <property type="entry name" value="B-lactam Antibiotic, Isopenicillin N Synthase, Chain"/>
    <property type="match status" value="1"/>
</dbReference>
<keyword evidence="8" id="KW-1185">Reference proteome</keyword>
<dbReference type="Pfam" id="PF03171">
    <property type="entry name" value="2OG-FeII_Oxy"/>
    <property type="match status" value="1"/>
</dbReference>
<dbReference type="Pfam" id="PF14226">
    <property type="entry name" value="DIOX_N"/>
    <property type="match status" value="1"/>
</dbReference>
<evidence type="ECO:0000313" key="8">
    <source>
        <dbReference type="Proteomes" id="UP001231189"/>
    </source>
</evidence>
<dbReference type="Proteomes" id="UP001231189">
    <property type="component" value="Unassembled WGS sequence"/>
</dbReference>
<evidence type="ECO:0000256" key="3">
    <source>
        <dbReference type="ARBA" id="ARBA00023002"/>
    </source>
</evidence>
<comment type="similarity">
    <text evidence="1 5">Belongs to the iron/ascorbate-dependent oxidoreductase family.</text>
</comment>
<dbReference type="PANTHER" id="PTHR47991">
    <property type="entry name" value="OXOGLUTARATE/IRON-DEPENDENT DIOXYGENASE"/>
    <property type="match status" value="1"/>
</dbReference>
<dbReference type="PROSITE" id="PS51471">
    <property type="entry name" value="FE2OG_OXY"/>
    <property type="match status" value="1"/>
</dbReference>
<evidence type="ECO:0000256" key="2">
    <source>
        <dbReference type="ARBA" id="ARBA00022723"/>
    </source>
</evidence>
<evidence type="ECO:0000259" key="6">
    <source>
        <dbReference type="PROSITE" id="PS51471"/>
    </source>
</evidence>
<dbReference type="GO" id="GO:0046872">
    <property type="term" value="F:metal ion binding"/>
    <property type="evidence" value="ECO:0007669"/>
    <property type="project" value="UniProtKB-KW"/>
</dbReference>
<dbReference type="AlphaFoldDB" id="A0AAD8W8R5"/>
<dbReference type="InterPro" id="IPR050295">
    <property type="entry name" value="Plant_2OG-oxidoreductases"/>
</dbReference>
<accession>A0AAD8W8R5</accession>
<dbReference type="GO" id="GO:0016491">
    <property type="term" value="F:oxidoreductase activity"/>
    <property type="evidence" value="ECO:0007669"/>
    <property type="project" value="UniProtKB-KW"/>
</dbReference>
<evidence type="ECO:0000313" key="7">
    <source>
        <dbReference type="EMBL" id="KAK1646205.1"/>
    </source>
</evidence>
<evidence type="ECO:0000256" key="5">
    <source>
        <dbReference type="RuleBase" id="RU003682"/>
    </source>
</evidence>
<proteinExistence type="inferred from homology"/>
<dbReference type="InterPro" id="IPR026992">
    <property type="entry name" value="DIOX_N"/>
</dbReference>
<keyword evidence="4 5" id="KW-0408">Iron</keyword>
<evidence type="ECO:0000256" key="4">
    <source>
        <dbReference type="ARBA" id="ARBA00023004"/>
    </source>
</evidence>
<dbReference type="InterPro" id="IPR027443">
    <property type="entry name" value="IPNS-like_sf"/>
</dbReference>
<feature type="domain" description="Fe2OG dioxygenase" evidence="6">
    <location>
        <begin position="162"/>
        <end position="268"/>
    </location>
</feature>
<dbReference type="InterPro" id="IPR044861">
    <property type="entry name" value="IPNS-like_FE2OG_OXY"/>
</dbReference>
<reference evidence="7" key="1">
    <citation type="submission" date="2023-07" db="EMBL/GenBank/DDBJ databases">
        <title>A chromosome-level genome assembly of Lolium multiflorum.</title>
        <authorList>
            <person name="Chen Y."/>
            <person name="Copetti D."/>
            <person name="Kolliker R."/>
            <person name="Studer B."/>
        </authorList>
    </citation>
    <scope>NUCLEOTIDE SEQUENCE</scope>
    <source>
        <strain evidence="7">02402/16</strain>
        <tissue evidence="7">Leaf</tissue>
    </source>
</reference>
<name>A0AAD8W8R5_LOLMU</name>
<sequence length="319" mass="35607">MDSTGVRIVDLSKLRSTSFSERSAAIHDIGRACQAMGFFQVVNHGVGADILQGALDAATAFFNLPMEDKSGLSSDDIRQPVRYSTVSELDDGEVKIRRHVLKQYSRPLETWIQKWPSKPIDYREKMAMFSAQMWRLVSELVEAVTESLGLGRHYLTSRMERGFEMMGLNYYPPCHQDDDGGAICFAPHTDYTLLTALLATQQGLEYLDRESGSWHPAPSGSFTLVVHVGNYLEVLSNGRYRAALHRVVSHRGAAPRVSIASLSSFAMEESVEVAEELVEETQPPMYRASTLSEFIDFLSAGNRGADFMEQSLKIARDKL</sequence>
<protein>
    <recommendedName>
        <fullName evidence="6">Fe2OG dioxygenase domain-containing protein</fullName>
    </recommendedName>
</protein>
<gene>
    <name evidence="7" type="ORF">QYE76_064010</name>
</gene>
<organism evidence="7 8">
    <name type="scientific">Lolium multiflorum</name>
    <name type="common">Italian ryegrass</name>
    <name type="synonym">Lolium perenne subsp. multiflorum</name>
    <dbReference type="NCBI Taxonomy" id="4521"/>
    <lineage>
        <taxon>Eukaryota</taxon>
        <taxon>Viridiplantae</taxon>
        <taxon>Streptophyta</taxon>
        <taxon>Embryophyta</taxon>
        <taxon>Tracheophyta</taxon>
        <taxon>Spermatophyta</taxon>
        <taxon>Magnoliopsida</taxon>
        <taxon>Liliopsida</taxon>
        <taxon>Poales</taxon>
        <taxon>Poaceae</taxon>
        <taxon>BOP clade</taxon>
        <taxon>Pooideae</taxon>
        <taxon>Poodae</taxon>
        <taxon>Poeae</taxon>
        <taxon>Poeae Chloroplast Group 2 (Poeae type)</taxon>
        <taxon>Loliodinae</taxon>
        <taxon>Loliinae</taxon>
        <taxon>Lolium</taxon>
    </lineage>
</organism>
<keyword evidence="2 5" id="KW-0479">Metal-binding</keyword>
<dbReference type="InterPro" id="IPR005123">
    <property type="entry name" value="Oxoglu/Fe-dep_dioxygenase_dom"/>
</dbReference>
<dbReference type="PRINTS" id="PR00682">
    <property type="entry name" value="IPNSYNTHASE"/>
</dbReference>
<dbReference type="EMBL" id="JAUUTY010000004">
    <property type="protein sequence ID" value="KAK1646205.1"/>
    <property type="molecule type" value="Genomic_DNA"/>
</dbReference>
<evidence type="ECO:0000256" key="1">
    <source>
        <dbReference type="ARBA" id="ARBA00008056"/>
    </source>
</evidence>
<keyword evidence="3 5" id="KW-0560">Oxidoreductase</keyword>
<comment type="caution">
    <text evidence="7">The sequence shown here is derived from an EMBL/GenBank/DDBJ whole genome shotgun (WGS) entry which is preliminary data.</text>
</comment>
<dbReference type="SUPFAM" id="SSF51197">
    <property type="entry name" value="Clavaminate synthase-like"/>
    <property type="match status" value="1"/>
</dbReference>